<name>A0AAD7UC81_9STRA</name>
<dbReference type="PANTHER" id="PTHR10779">
    <property type="entry name" value="DYNEIN LIGHT CHAIN ROADBLOCK"/>
    <property type="match status" value="1"/>
</dbReference>
<sequence>MSGNQANEVDEVIKELKKNKGFHGFVIMNNDGIVIRHEQMEYKTAVHHAYLVLDLCAKAKDHIRQLFEAPENEVESLRLKTSFYEMIISQHGNFTLVVVQMEEAVIPKEAAAEAEEKKAE</sequence>
<dbReference type="Proteomes" id="UP001230188">
    <property type="component" value="Unassembled WGS sequence"/>
</dbReference>
<evidence type="ECO:0000259" key="2">
    <source>
        <dbReference type="SMART" id="SM00960"/>
    </source>
</evidence>
<comment type="similarity">
    <text evidence="1">Belongs to the GAMAD family.</text>
</comment>
<dbReference type="Pfam" id="PF03259">
    <property type="entry name" value="Robl_LC7"/>
    <property type="match status" value="1"/>
</dbReference>
<dbReference type="Gene3D" id="3.30.450.30">
    <property type="entry name" value="Dynein light chain 2a, cytoplasmic"/>
    <property type="match status" value="1"/>
</dbReference>
<protein>
    <recommendedName>
        <fullName evidence="2">Roadblock/LAMTOR2 domain-containing protein</fullName>
    </recommendedName>
</protein>
<accession>A0AAD7UC81</accession>
<comment type="caution">
    <text evidence="3">The sequence shown here is derived from an EMBL/GenBank/DDBJ whole genome shotgun (WGS) entry which is preliminary data.</text>
</comment>
<feature type="domain" description="Roadblock/LAMTOR2" evidence="2">
    <location>
        <begin position="9"/>
        <end position="100"/>
    </location>
</feature>
<dbReference type="InterPro" id="IPR004942">
    <property type="entry name" value="Roadblock/LAMTOR2_dom"/>
</dbReference>
<dbReference type="SMART" id="SM00960">
    <property type="entry name" value="Robl_LC7"/>
    <property type="match status" value="1"/>
</dbReference>
<keyword evidence="4" id="KW-1185">Reference proteome</keyword>
<gene>
    <name evidence="3" type="ORF">CTAYLR_007235</name>
</gene>
<organism evidence="3 4">
    <name type="scientific">Chrysophaeum taylorii</name>
    <dbReference type="NCBI Taxonomy" id="2483200"/>
    <lineage>
        <taxon>Eukaryota</taxon>
        <taxon>Sar</taxon>
        <taxon>Stramenopiles</taxon>
        <taxon>Ochrophyta</taxon>
        <taxon>Pelagophyceae</taxon>
        <taxon>Pelagomonadales</taxon>
        <taxon>Pelagomonadaceae</taxon>
        <taxon>Chrysophaeum</taxon>
    </lineage>
</organism>
<reference evidence="3" key="1">
    <citation type="submission" date="2023-01" db="EMBL/GenBank/DDBJ databases">
        <title>Metagenome sequencing of chrysophaentin producing Chrysophaeum taylorii.</title>
        <authorList>
            <person name="Davison J."/>
            <person name="Bewley C."/>
        </authorList>
    </citation>
    <scope>NUCLEOTIDE SEQUENCE</scope>
    <source>
        <strain evidence="3">NIES-1699</strain>
    </source>
</reference>
<evidence type="ECO:0000313" key="4">
    <source>
        <dbReference type="Proteomes" id="UP001230188"/>
    </source>
</evidence>
<proteinExistence type="inferred from homology"/>
<evidence type="ECO:0000256" key="1">
    <source>
        <dbReference type="ARBA" id="ARBA00007191"/>
    </source>
</evidence>
<evidence type="ECO:0000313" key="3">
    <source>
        <dbReference type="EMBL" id="KAJ8601327.1"/>
    </source>
</evidence>
<dbReference type="AlphaFoldDB" id="A0AAD7UC81"/>
<dbReference type="SUPFAM" id="SSF103196">
    <property type="entry name" value="Roadblock/LC7 domain"/>
    <property type="match status" value="1"/>
</dbReference>
<dbReference type="EMBL" id="JAQMWT010000439">
    <property type="protein sequence ID" value="KAJ8601327.1"/>
    <property type="molecule type" value="Genomic_DNA"/>
</dbReference>